<evidence type="ECO:0000259" key="3">
    <source>
        <dbReference type="Pfam" id="PF13439"/>
    </source>
</evidence>
<keyword evidence="5" id="KW-1185">Reference proteome</keyword>
<protein>
    <submittedName>
        <fullName evidence="4">Glycosyltransferase family 1 protein</fullName>
    </submittedName>
</protein>
<dbReference type="EMBL" id="JAKLTQ010000008">
    <property type="protein sequence ID" value="MCG2622708.1"/>
    <property type="molecule type" value="Genomic_DNA"/>
</dbReference>
<dbReference type="RefSeq" id="WP_237821275.1">
    <property type="nucleotide sequence ID" value="NZ_JAKLTQ010000008.1"/>
</dbReference>
<evidence type="ECO:0000256" key="2">
    <source>
        <dbReference type="ARBA" id="ARBA00022679"/>
    </source>
</evidence>
<accession>A0ABS9L803</accession>
<gene>
    <name evidence="4" type="ORF">LVY72_12430</name>
</gene>
<organism evidence="4 5">
    <name type="scientific">Arthrobacter hankyongi</name>
    <dbReference type="NCBI Taxonomy" id="2904801"/>
    <lineage>
        <taxon>Bacteria</taxon>
        <taxon>Bacillati</taxon>
        <taxon>Actinomycetota</taxon>
        <taxon>Actinomycetes</taxon>
        <taxon>Micrococcales</taxon>
        <taxon>Micrococcaceae</taxon>
        <taxon>Arthrobacter</taxon>
    </lineage>
</organism>
<comment type="caution">
    <text evidence="4">The sequence shown here is derived from an EMBL/GenBank/DDBJ whole genome shotgun (WGS) entry which is preliminary data.</text>
</comment>
<reference evidence="4" key="1">
    <citation type="submission" date="2022-01" db="EMBL/GenBank/DDBJ databases">
        <authorList>
            <person name="Jo J.-H."/>
            <person name="Im W.-T."/>
        </authorList>
    </citation>
    <scope>NUCLEOTIDE SEQUENCE</scope>
    <source>
        <strain evidence="4">I2-34</strain>
    </source>
</reference>
<feature type="domain" description="Glycosyltransferase subfamily 4-like N-terminal" evidence="3">
    <location>
        <begin position="33"/>
        <end position="179"/>
    </location>
</feature>
<keyword evidence="1" id="KW-0328">Glycosyltransferase</keyword>
<dbReference type="Pfam" id="PF13439">
    <property type="entry name" value="Glyco_transf_4"/>
    <property type="match status" value="1"/>
</dbReference>
<evidence type="ECO:0000256" key="1">
    <source>
        <dbReference type="ARBA" id="ARBA00022676"/>
    </source>
</evidence>
<dbReference type="InterPro" id="IPR028098">
    <property type="entry name" value="Glyco_trans_4-like_N"/>
</dbReference>
<dbReference type="Gene3D" id="3.40.50.2000">
    <property type="entry name" value="Glycogen Phosphorylase B"/>
    <property type="match status" value="2"/>
</dbReference>
<evidence type="ECO:0000313" key="5">
    <source>
        <dbReference type="Proteomes" id="UP001165368"/>
    </source>
</evidence>
<dbReference type="Proteomes" id="UP001165368">
    <property type="component" value="Unassembled WGS sequence"/>
</dbReference>
<name>A0ABS9L803_9MICC</name>
<evidence type="ECO:0000313" key="4">
    <source>
        <dbReference type="EMBL" id="MCG2622708.1"/>
    </source>
</evidence>
<keyword evidence="2" id="KW-0808">Transferase</keyword>
<proteinExistence type="predicted"/>
<sequence>MNDAQPSLLILSLSPLRRDPRVLKQINLFRDKYRVTTCGYGPAPDGVAEHIELDAACIGWPRDPKRLALRRYRDVYWSVAGVAEAYRLLRWRQFDAVLANDLNTVPLALSLDSRCGVHADLHEFGPKEHFDKPAWRVLVAPYMRWLCRTYLPRAASVTTVSDGIARQYGLDYGVRAAVVTNAAPYVEKSPRPTGSTIRLIHSAAGQRYRKIEDIIEAFRGIRAGIELDLIVMPNEPGYVAELRQLAEEVPAVRFRDPVPYEQLLDTVAEYDVAIAYLPPTNFNLAQALPNKFFEAVQARTGLIIGPSPAMVELVERHGLGAVAGDFSSASLREVLDSLTPELVDGWKQHADQAAEELSAEHQSRGWETAIGALLGPALDRQ</sequence>
<dbReference type="SUPFAM" id="SSF53756">
    <property type="entry name" value="UDP-Glycosyltransferase/glycogen phosphorylase"/>
    <property type="match status" value="1"/>
</dbReference>